<dbReference type="Gene3D" id="1.25.40.20">
    <property type="entry name" value="Ankyrin repeat-containing domain"/>
    <property type="match status" value="7"/>
</dbReference>
<organism evidence="9 11">
    <name type="scientific">Arctia plantaginis</name>
    <name type="common">Wood tiger moth</name>
    <name type="synonym">Phalaena plantaginis</name>
    <dbReference type="NCBI Taxonomy" id="874455"/>
    <lineage>
        <taxon>Eukaryota</taxon>
        <taxon>Metazoa</taxon>
        <taxon>Ecdysozoa</taxon>
        <taxon>Arthropoda</taxon>
        <taxon>Hexapoda</taxon>
        <taxon>Insecta</taxon>
        <taxon>Pterygota</taxon>
        <taxon>Neoptera</taxon>
        <taxon>Endopterygota</taxon>
        <taxon>Lepidoptera</taxon>
        <taxon>Glossata</taxon>
        <taxon>Ditrysia</taxon>
        <taxon>Noctuoidea</taxon>
        <taxon>Erebidae</taxon>
        <taxon>Arctiinae</taxon>
        <taxon>Arctia</taxon>
    </lineage>
</organism>
<dbReference type="InterPro" id="IPR036770">
    <property type="entry name" value="Ankyrin_rpt-contain_sf"/>
</dbReference>
<dbReference type="Proteomes" id="UP000494106">
    <property type="component" value="Unassembled WGS sequence"/>
</dbReference>
<dbReference type="InterPro" id="IPR002153">
    <property type="entry name" value="TRPC_channel"/>
</dbReference>
<keyword evidence="1" id="KW-0813">Transport</keyword>
<dbReference type="PANTHER" id="PTHR24173:SF74">
    <property type="entry name" value="ANKYRIN REPEAT DOMAIN-CONTAINING PROTEIN 16"/>
    <property type="match status" value="1"/>
</dbReference>
<feature type="repeat" description="ANK" evidence="6">
    <location>
        <begin position="197"/>
        <end position="229"/>
    </location>
</feature>
<dbReference type="FunFam" id="1.25.40.20:FF:000329">
    <property type="entry name" value="No mechanoreceptor potential C, isoform D"/>
    <property type="match status" value="1"/>
</dbReference>
<feature type="repeat" description="ANK" evidence="6">
    <location>
        <begin position="804"/>
        <end position="826"/>
    </location>
</feature>
<name>A0A8S0YWC7_ARCPL</name>
<feature type="repeat" description="ANK" evidence="6">
    <location>
        <begin position="692"/>
        <end position="724"/>
    </location>
</feature>
<evidence type="ECO:0000313" key="10">
    <source>
        <dbReference type="EMBL" id="CAB3247446.1"/>
    </source>
</evidence>
<feature type="compositionally biased region" description="Polar residues" evidence="7">
    <location>
        <begin position="18"/>
        <end position="29"/>
    </location>
</feature>
<feature type="repeat" description="ANK" evidence="6">
    <location>
        <begin position="263"/>
        <end position="295"/>
    </location>
</feature>
<feature type="repeat" description="ANK" evidence="6">
    <location>
        <begin position="364"/>
        <end position="386"/>
    </location>
</feature>
<feature type="compositionally biased region" description="Polar residues" evidence="7">
    <location>
        <begin position="1340"/>
        <end position="1349"/>
    </location>
</feature>
<keyword evidence="5" id="KW-0407">Ion channel</keyword>
<keyword evidence="2" id="KW-0677">Repeat</keyword>
<feature type="repeat" description="ANK" evidence="6">
    <location>
        <begin position="906"/>
        <end position="938"/>
    </location>
</feature>
<feature type="repeat" description="ANK" evidence="6">
    <location>
        <begin position="163"/>
        <end position="186"/>
    </location>
</feature>
<evidence type="ECO:0000256" key="1">
    <source>
        <dbReference type="ARBA" id="ARBA00022448"/>
    </source>
</evidence>
<evidence type="ECO:0000313" key="9">
    <source>
        <dbReference type="EMBL" id="CAB3223921.1"/>
    </source>
</evidence>
<accession>A0A8S0YWC7</accession>
<feature type="repeat" description="ANK" evidence="6">
    <location>
        <begin position="230"/>
        <end position="262"/>
    </location>
</feature>
<dbReference type="PRINTS" id="PR01415">
    <property type="entry name" value="ANKYRIN"/>
</dbReference>
<feature type="repeat" description="ANK" evidence="6">
    <location>
        <begin position="589"/>
        <end position="621"/>
    </location>
</feature>
<dbReference type="SMART" id="SM00248">
    <property type="entry name" value="ANK"/>
    <property type="match status" value="26"/>
</dbReference>
<feature type="repeat" description="ANK" evidence="6">
    <location>
        <begin position="331"/>
        <end position="363"/>
    </location>
</feature>
<dbReference type="Pfam" id="PF13637">
    <property type="entry name" value="Ank_4"/>
    <property type="match status" value="2"/>
</dbReference>
<dbReference type="EMBL" id="CADEBC010000135">
    <property type="protein sequence ID" value="CAB3223921.1"/>
    <property type="molecule type" value="Genomic_DNA"/>
</dbReference>
<dbReference type="PROSITE" id="PS50088">
    <property type="entry name" value="ANK_REPEAT"/>
    <property type="match status" value="19"/>
</dbReference>
<feature type="repeat" description="ANK" evidence="6">
    <location>
        <begin position="489"/>
        <end position="521"/>
    </location>
</feature>
<feature type="repeat" description="ANK" evidence="6">
    <location>
        <begin position="555"/>
        <end position="577"/>
    </location>
</feature>
<feature type="repeat" description="ANK" evidence="6">
    <location>
        <begin position="407"/>
        <end position="448"/>
    </location>
</feature>
<evidence type="ECO:0000256" key="8">
    <source>
        <dbReference type="SAM" id="Phobius"/>
    </source>
</evidence>
<feature type="repeat" description="ANK" evidence="6">
    <location>
        <begin position="758"/>
        <end position="781"/>
    </location>
</feature>
<feature type="repeat" description="ANK" evidence="6">
    <location>
        <begin position="522"/>
        <end position="554"/>
    </location>
</feature>
<sequence>MYEGRGAPKSANLRCRSGQRSPPTNAQSKDLQRLELSYIELNKERAKQKEWKKLIRDMVFQRGKIPLLLAVEAGNQSMVRELLSAQTAEQLKACTPAGDTALHLAARRRDVDMARILVDYGAVVDAVNGSGMTALHIAAAEGDEPLVKYFYGVRANAGIADNEDRTPMHLAAENGHAAVIELLADKFKASIFERTKDGSTLMHIASLNGHADCAMMLFKKGVYLHMPNKDGARSIHTAARYGHVGIINTLLQKGESVDVTTNDNYTALHIAVESCKPAVVETLLGYGADVHVRGGKQRETALHIAARIPDGDKCALMLLKSGAGPNKATEDGMTPVHVAAKYGNLATLVLLLEDGGDPLRKTKTGETPLHMACRSCKPDVVRHLIEFVKNHKSENVARSYIDTVDEDGASALHFSCKITKEEVKTPSADRQVVKCLLENGADVTLTTKHNYETAFHFCAVAGNNDVMTEMIQHISAADVSRALNRQNSIGWTPLLIACNRGHMELVSTLLTNHARVDVFDTEGRSALHLAAEHGFLQVCDALLTNKAFINSKARNGRTALHLAAMNGYAHLVKFLIRDHNAVIDVLTLKKQTPLHLAAASGQIEVCKLLLELGANIDATDELGQKPLHAAAQNNYNEVVQLFLQQHPQLVMATTKDGNTCAHIAAIQGSVKVIEELMKFDRNGVISARNKLNDSTPLQLAAEGGHADVVRALVRAGASCTDENRTGLTAVHLAAQYGHTNVLDVMRSTNTLRISSKKLGLTPLHIAAYYGQAETVRELLSHVPGTVKSEAPTGVSLVPELGAESGLTPLHLAAYNGNENVVRLLLNSAGVQVDAATNENGFNPLHLACFGGHMSIVGLLLSRSAELLQSTDRHGKTGLHIASTHGHYQMVEVLLGQGAEINATDKNGWTPLHCAAKAGHLNVVKLLCESGASPKSETNLNCAPIWFAASENHNDVLEYLLHKEHDTQSLMDDKRFVYNLMVCSKNHNNLPIEEFVLVSPAPVDTAAKLSNIYINLSTKEKERAKDLIAAGKQCEAMATELLALAAGAESAGHILTATDNRNIEFLDVLIETEQKNVIAHTVVQRYLQVPHTLHQPTPISAVSSEKNVVHVSYCLLATLSSYEALERLFLAIFGQITLSDLNYQSNVRPPWTQNLFKFVFGAYLLMSVVVLMSILIAMMSNTYQRIQAQSDIEWKYGLSKLIRNMHRTNTAPSPLNLVTTWLMWLIARCKDRISKKKRPSLVHMIGLQRQDQMSARSKAGVKWLSKVKRGQVVPKDSTRLSVVHLSPLGSQLSFNNATKIENVVDWEIIAKKYRALMRAEPEEPINIENEEDTADNVSEVVPNNISNAPP</sequence>
<evidence type="ECO:0000256" key="4">
    <source>
        <dbReference type="ARBA" id="ARBA00023065"/>
    </source>
</evidence>
<evidence type="ECO:0000256" key="6">
    <source>
        <dbReference type="PROSITE-ProRule" id="PRU00023"/>
    </source>
</evidence>
<keyword evidence="3 6" id="KW-0040">ANK repeat</keyword>
<dbReference type="Pfam" id="PF12796">
    <property type="entry name" value="Ank_2"/>
    <property type="match status" value="7"/>
</dbReference>
<feature type="repeat" description="ANK" evidence="6">
    <location>
        <begin position="97"/>
        <end position="129"/>
    </location>
</feature>
<evidence type="ECO:0000256" key="2">
    <source>
        <dbReference type="ARBA" id="ARBA00022737"/>
    </source>
</evidence>
<proteinExistence type="predicted"/>
<evidence type="ECO:0000313" key="11">
    <source>
        <dbReference type="Proteomes" id="UP000494106"/>
    </source>
</evidence>
<dbReference type="InterPro" id="IPR002110">
    <property type="entry name" value="Ankyrin_rpt"/>
</dbReference>
<keyword evidence="8" id="KW-0472">Membrane</keyword>
<feature type="repeat" description="ANK" evidence="6">
    <location>
        <begin position="839"/>
        <end position="871"/>
    </location>
</feature>
<keyword evidence="8" id="KW-0812">Transmembrane</keyword>
<dbReference type="Pfam" id="PF00023">
    <property type="entry name" value="Ank"/>
    <property type="match status" value="1"/>
</dbReference>
<evidence type="ECO:0000313" key="12">
    <source>
        <dbReference type="Proteomes" id="UP000494256"/>
    </source>
</evidence>
<dbReference type="PRINTS" id="PR01097">
    <property type="entry name" value="TRNSRECEPTRP"/>
</dbReference>
<feature type="region of interest" description="Disordered" evidence="7">
    <location>
        <begin position="1323"/>
        <end position="1349"/>
    </location>
</feature>
<comment type="caution">
    <text evidence="9">The sequence shown here is derived from an EMBL/GenBank/DDBJ whole genome shotgun (WGS) entry which is preliminary data.</text>
</comment>
<feature type="repeat" description="ANK" evidence="6">
    <location>
        <begin position="130"/>
        <end position="162"/>
    </location>
</feature>
<dbReference type="PROSITE" id="PS50297">
    <property type="entry name" value="ANK_REP_REGION"/>
    <property type="match status" value="17"/>
</dbReference>
<keyword evidence="8" id="KW-1133">Transmembrane helix</keyword>
<dbReference type="OrthoDB" id="195446at2759"/>
<feature type="compositionally biased region" description="Acidic residues" evidence="7">
    <location>
        <begin position="1323"/>
        <end position="1333"/>
    </location>
</feature>
<feature type="repeat" description="ANK" evidence="6">
    <location>
        <begin position="873"/>
        <end position="905"/>
    </location>
</feature>
<evidence type="ECO:0000256" key="5">
    <source>
        <dbReference type="ARBA" id="ARBA00023303"/>
    </source>
</evidence>
<reference evidence="11 12" key="1">
    <citation type="submission" date="2020-04" db="EMBL/GenBank/DDBJ databases">
        <authorList>
            <person name="Wallbank WR R."/>
            <person name="Pardo Diaz C."/>
            <person name="Kozak K."/>
            <person name="Martin S."/>
            <person name="Jiggins C."/>
            <person name="Moest M."/>
            <person name="Warren A I."/>
            <person name="Byers J.R.P. K."/>
            <person name="Montejo-Kovacevich G."/>
            <person name="Yen C E."/>
        </authorList>
    </citation>
    <scope>NUCLEOTIDE SEQUENCE [LARGE SCALE GENOMIC DNA]</scope>
</reference>
<keyword evidence="4" id="KW-0406">Ion transport</keyword>
<keyword evidence="11" id="KW-1185">Reference proteome</keyword>
<feature type="transmembrane region" description="Helical" evidence="8">
    <location>
        <begin position="1154"/>
        <end position="1176"/>
    </location>
</feature>
<evidence type="ECO:0000256" key="3">
    <source>
        <dbReference type="ARBA" id="ARBA00023043"/>
    </source>
</evidence>
<dbReference type="EMBL" id="CADEBD010000337">
    <property type="protein sequence ID" value="CAB3247446.1"/>
    <property type="molecule type" value="Genomic_DNA"/>
</dbReference>
<gene>
    <name evidence="10" type="ORF">APLA_LOCUS11915</name>
    <name evidence="9" type="ORF">APLA_LOCUS1868</name>
</gene>
<dbReference type="GO" id="GO:0005262">
    <property type="term" value="F:calcium channel activity"/>
    <property type="evidence" value="ECO:0007669"/>
    <property type="project" value="InterPro"/>
</dbReference>
<dbReference type="PANTHER" id="PTHR24173">
    <property type="entry name" value="ANKYRIN REPEAT CONTAINING"/>
    <property type="match status" value="1"/>
</dbReference>
<evidence type="ECO:0000256" key="7">
    <source>
        <dbReference type="SAM" id="MobiDB-lite"/>
    </source>
</evidence>
<dbReference type="GO" id="GO:0016020">
    <property type="term" value="C:membrane"/>
    <property type="evidence" value="ECO:0007669"/>
    <property type="project" value="InterPro"/>
</dbReference>
<feature type="region of interest" description="Disordered" evidence="7">
    <location>
        <begin position="1"/>
        <end position="29"/>
    </location>
</feature>
<dbReference type="SUPFAM" id="SSF48403">
    <property type="entry name" value="Ankyrin repeat"/>
    <property type="match status" value="3"/>
</dbReference>
<protein>
    <submittedName>
        <fullName evidence="9">Uncharacterized protein</fullName>
    </submittedName>
</protein>
<dbReference type="Proteomes" id="UP000494256">
    <property type="component" value="Unassembled WGS sequence"/>
</dbReference>